<dbReference type="Proteomes" id="UP000007382">
    <property type="component" value="Chromosome"/>
</dbReference>
<name>I0IPK6_LEPFC</name>
<protein>
    <submittedName>
        <fullName evidence="2">Uncharacterized protein</fullName>
    </submittedName>
</protein>
<feature type="transmembrane region" description="Helical" evidence="1">
    <location>
        <begin position="162"/>
        <end position="181"/>
    </location>
</feature>
<feature type="transmembrane region" description="Helical" evidence="1">
    <location>
        <begin position="12"/>
        <end position="34"/>
    </location>
</feature>
<evidence type="ECO:0000313" key="3">
    <source>
        <dbReference type="Proteomes" id="UP000007382"/>
    </source>
</evidence>
<reference evidence="2 3" key="1">
    <citation type="journal article" date="2012" name="J. Bacteriol.">
        <title>Complete Genome Sequence of Leptospirillum ferrooxidans Strain C2-3, Isolated from a Fresh Volcanic Ash Deposit on the Island of Miyake, Japan.</title>
        <authorList>
            <person name="Fujimura R."/>
            <person name="Sato Y."/>
            <person name="Nishizawa T."/>
            <person name="Oshima K."/>
            <person name="Kim S.-W."/>
            <person name="Hattori M."/>
            <person name="Kamijo T."/>
            <person name="Ohta H."/>
        </authorList>
    </citation>
    <scope>NUCLEOTIDE SEQUENCE [LARGE SCALE GENOMIC DNA]</scope>
    <source>
        <strain evidence="2 3">C2-3</strain>
    </source>
</reference>
<keyword evidence="1" id="KW-1133">Transmembrane helix</keyword>
<dbReference type="eggNOG" id="COG2177">
    <property type="taxonomic scope" value="Bacteria"/>
</dbReference>
<keyword evidence="3" id="KW-1185">Reference proteome</keyword>
<dbReference type="KEGG" id="lfc:LFE_1523"/>
<keyword evidence="1" id="KW-0812">Transmembrane</keyword>
<dbReference type="PATRIC" id="fig|1162668.3.peg.1808"/>
<keyword evidence="1" id="KW-0472">Membrane</keyword>
<feature type="transmembrane region" description="Helical" evidence="1">
    <location>
        <begin position="256"/>
        <end position="275"/>
    </location>
</feature>
<evidence type="ECO:0000313" key="2">
    <source>
        <dbReference type="EMBL" id="BAM07205.1"/>
    </source>
</evidence>
<dbReference type="HOGENOM" id="CLU_1000388_0_0_0"/>
<feature type="transmembrane region" description="Helical" evidence="1">
    <location>
        <begin position="217"/>
        <end position="236"/>
    </location>
</feature>
<dbReference type="AlphaFoldDB" id="I0IPK6"/>
<organism evidence="2 3">
    <name type="scientific">Leptospirillum ferrooxidans (strain C2-3)</name>
    <dbReference type="NCBI Taxonomy" id="1162668"/>
    <lineage>
        <taxon>Bacteria</taxon>
        <taxon>Pseudomonadati</taxon>
        <taxon>Nitrospirota</taxon>
        <taxon>Nitrospiria</taxon>
        <taxon>Nitrospirales</taxon>
        <taxon>Nitrospiraceae</taxon>
        <taxon>Leptospirillum</taxon>
    </lineage>
</organism>
<accession>I0IPK6</accession>
<sequence>MIRSYSFFRQFVSITFFSLLFCVFLWMISSFLMVEQIRTSSLENTHMVVVLDQKISNSDYQKIFGQLSFITTNIKPLSLDEVNQFAQPSISDPISGTTKKMILLTLSMGKNNRGERVTLADQALSIHKILSGNRHVLLVEDNLPWAEKLDSLDLLMIHLKRSGLMLLGLVVLMLILFWSFLGGVTEKDAGAVDPSGNSFWKQSDPSSFSFNREGFRLGFFAALGACILLFLAHPALYSPSLDPFLASSQLGIHSKWVYFFFSFPVIGGGLGWLSFQLGKFWRRVLLSH</sequence>
<reference evidence="3" key="2">
    <citation type="submission" date="2012-03" db="EMBL/GenBank/DDBJ databases">
        <title>The complete genome sequence of the pioneer microbe on fresh volcanic deposit, Leptospirillum ferrooxidans strain C2-3.</title>
        <authorList>
            <person name="Fujimura R."/>
            <person name="Sato Y."/>
            <person name="Nishizawa T."/>
            <person name="Nanba K."/>
            <person name="Oshima K."/>
            <person name="Hattori M."/>
            <person name="Kamijo T."/>
            <person name="Ohta H."/>
        </authorList>
    </citation>
    <scope>NUCLEOTIDE SEQUENCE [LARGE SCALE GENOMIC DNA]</scope>
    <source>
        <strain evidence="3">C2-3</strain>
    </source>
</reference>
<evidence type="ECO:0000256" key="1">
    <source>
        <dbReference type="SAM" id="Phobius"/>
    </source>
</evidence>
<proteinExistence type="predicted"/>
<gene>
    <name evidence="2" type="ordered locus">LFE_1523</name>
</gene>
<dbReference type="EMBL" id="AP012342">
    <property type="protein sequence ID" value="BAM07205.1"/>
    <property type="molecule type" value="Genomic_DNA"/>
</dbReference>
<dbReference type="STRING" id="1162668.LFE_1523"/>